<gene>
    <name evidence="2" type="ORF">DFR70_103315</name>
</gene>
<protein>
    <submittedName>
        <fullName evidence="2">Uncharacterized protein</fullName>
    </submittedName>
</protein>
<reference evidence="2 3" key="1">
    <citation type="submission" date="2018-05" db="EMBL/GenBank/DDBJ databases">
        <title>Genomic Encyclopedia of Type Strains, Phase IV (KMG-IV): sequencing the most valuable type-strain genomes for metagenomic binning, comparative biology and taxonomic classification.</title>
        <authorList>
            <person name="Goeker M."/>
        </authorList>
    </citation>
    <scope>NUCLEOTIDE SEQUENCE [LARGE SCALE GENOMIC DNA]</scope>
    <source>
        <strain evidence="2 3">DSM 44704</strain>
    </source>
</reference>
<evidence type="ECO:0000256" key="1">
    <source>
        <dbReference type="SAM" id="MobiDB-lite"/>
    </source>
</evidence>
<name>A0A318K989_9NOCA</name>
<dbReference type="AlphaFoldDB" id="A0A318K989"/>
<dbReference type="EMBL" id="QJKF01000003">
    <property type="protein sequence ID" value="PXX66566.1"/>
    <property type="molecule type" value="Genomic_DNA"/>
</dbReference>
<evidence type="ECO:0000313" key="3">
    <source>
        <dbReference type="Proteomes" id="UP000247569"/>
    </source>
</evidence>
<dbReference type="Proteomes" id="UP000247569">
    <property type="component" value="Unassembled WGS sequence"/>
</dbReference>
<sequence>MAATARRACRPGGRRGHPTGCLPTGIALWLTGFRVRGPTLPGLARMPAGRLRPRRAVRALLGDRALRVVGCYRSVLRGRADGLGTRKLVRRADGCRRARRMIRPGRRSCCRTRPLGRHVTGDIALTGPIRRRRGTGVLRGFVWFPSRGDALRFALRGTLVPARRSDRRVEPCLVRGRRHRRVAERIALGRWRIGQRRAAGRLRRSRARLLGPRPGEPRRRPGGLRRRGTLGRRLRHIRRRVRDGRRRLRRRLRQGRRGRQIGADRLTDGGVVRRGSFRRGAATQRLEGRGRRARVPCGQPLRRCLGT</sequence>
<comment type="caution">
    <text evidence="2">The sequence shown here is derived from an EMBL/GenBank/DDBJ whole genome shotgun (WGS) entry which is preliminary data.</text>
</comment>
<feature type="region of interest" description="Disordered" evidence="1">
    <location>
        <begin position="206"/>
        <end position="228"/>
    </location>
</feature>
<organism evidence="2 3">
    <name type="scientific">Nocardia tenerifensis</name>
    <dbReference type="NCBI Taxonomy" id="228006"/>
    <lineage>
        <taxon>Bacteria</taxon>
        <taxon>Bacillati</taxon>
        <taxon>Actinomycetota</taxon>
        <taxon>Actinomycetes</taxon>
        <taxon>Mycobacteriales</taxon>
        <taxon>Nocardiaceae</taxon>
        <taxon>Nocardia</taxon>
    </lineage>
</organism>
<evidence type="ECO:0000313" key="2">
    <source>
        <dbReference type="EMBL" id="PXX66566.1"/>
    </source>
</evidence>
<keyword evidence="3" id="KW-1185">Reference proteome</keyword>
<accession>A0A318K989</accession>
<proteinExistence type="predicted"/>